<dbReference type="OrthoDB" id="1933376at2"/>
<evidence type="ECO:0000259" key="2">
    <source>
        <dbReference type="Pfam" id="PF13427"/>
    </source>
</evidence>
<reference evidence="3 4" key="1">
    <citation type="submission" date="2013-06" db="EMBL/GenBank/DDBJ databases">
        <title>Whole genome shotgun sequence of Bacillus selenatarsenatis SF-1.</title>
        <authorList>
            <person name="Kuroda M."/>
            <person name="Sei K."/>
            <person name="Yamashita M."/>
            <person name="Ike M."/>
        </authorList>
    </citation>
    <scope>NUCLEOTIDE SEQUENCE [LARGE SCALE GENOMIC DNA]</scope>
    <source>
        <strain evidence="3 4">SF-1</strain>
    </source>
</reference>
<dbReference type="InterPro" id="IPR025184">
    <property type="entry name" value="AadA_C"/>
</dbReference>
<protein>
    <recommendedName>
        <fullName evidence="2">Adenylyltransferase AadA C-terminal domain-containing protein</fullName>
    </recommendedName>
</protein>
<dbReference type="RefSeq" id="WP_041964189.1">
    <property type="nucleotide sequence ID" value="NZ_BASE01000008.1"/>
</dbReference>
<keyword evidence="4" id="KW-1185">Reference proteome</keyword>
<evidence type="ECO:0000313" key="3">
    <source>
        <dbReference type="EMBL" id="GAM12248.1"/>
    </source>
</evidence>
<dbReference type="STRING" id="1321606.SAMD00020551_0380"/>
<accession>A0A0A8WX97</accession>
<evidence type="ECO:0000313" key="4">
    <source>
        <dbReference type="Proteomes" id="UP000031014"/>
    </source>
</evidence>
<dbReference type="SUPFAM" id="SSF81301">
    <property type="entry name" value="Nucleotidyltransferase"/>
    <property type="match status" value="1"/>
</dbReference>
<dbReference type="Pfam" id="PF13427">
    <property type="entry name" value="AadA_C"/>
    <property type="match status" value="1"/>
</dbReference>
<proteinExistence type="predicted"/>
<keyword evidence="1" id="KW-0808">Transferase</keyword>
<comment type="caution">
    <text evidence="3">The sequence shown here is derived from an EMBL/GenBank/DDBJ whole genome shotgun (WGS) entry which is preliminary data.</text>
</comment>
<dbReference type="Proteomes" id="UP000031014">
    <property type="component" value="Unassembled WGS sequence"/>
</dbReference>
<feature type="domain" description="Adenylyltransferase AadA C-terminal" evidence="2">
    <location>
        <begin position="170"/>
        <end position="249"/>
    </location>
</feature>
<evidence type="ECO:0000256" key="1">
    <source>
        <dbReference type="ARBA" id="ARBA00022679"/>
    </source>
</evidence>
<dbReference type="GO" id="GO:0016740">
    <property type="term" value="F:transferase activity"/>
    <property type="evidence" value="ECO:0007669"/>
    <property type="project" value="UniProtKB-KW"/>
</dbReference>
<dbReference type="EMBL" id="BASE01000008">
    <property type="protein sequence ID" value="GAM12248.1"/>
    <property type="molecule type" value="Genomic_DNA"/>
</dbReference>
<name>A0A0A8WX97_MESS1</name>
<organism evidence="3 4">
    <name type="scientific">Mesobacillus selenatarsenatis (strain DSM 18680 / JCM 14380 / FERM P-15431 / SF-1)</name>
    <dbReference type="NCBI Taxonomy" id="1321606"/>
    <lineage>
        <taxon>Bacteria</taxon>
        <taxon>Bacillati</taxon>
        <taxon>Bacillota</taxon>
        <taxon>Bacilli</taxon>
        <taxon>Bacillales</taxon>
        <taxon>Bacillaceae</taxon>
        <taxon>Mesobacillus</taxon>
    </lineage>
</organism>
<dbReference type="AlphaFoldDB" id="A0A0A8WX97"/>
<sequence>MGIPMIVEKVLKDYINLFNEHLPDTIEGLYIHGSIALNAYVDDSSDIDFITLTNRRLTEEDSEALSYIHTIIANKYEKPEMDGVYAVREDSGKLNNAGKHPFYNNGELLFGDYFNFNPITWWILKSKGIKVFGPELQDFRIDIHPQELSSYVLGNMNTYWANRTQMAETSIEHLVKLPTDEIDFEIEWTVLGLLRQFYTIKEYDIVSKLDAGEYGLSHLPVEWHDIIKEAINIRKDVKEVIFSSEMERLDNTLQFSKFLINHCNNIVKSQIS</sequence>
<dbReference type="InterPro" id="IPR043519">
    <property type="entry name" value="NT_sf"/>
</dbReference>
<gene>
    <name evidence="3" type="ORF">SAMD00020551_0380</name>
</gene>